<evidence type="ECO:0000313" key="2">
    <source>
        <dbReference type="Proteomes" id="UP000198510"/>
    </source>
</evidence>
<evidence type="ECO:0000313" key="1">
    <source>
        <dbReference type="EMBL" id="SDM65123.1"/>
    </source>
</evidence>
<sequence length="197" mass="21904">MNPHVIQIDPDILSGTGAPAAPVFAGTRVPVATLFAHLEQGIPLEAFLEDFPTAPRRPCHGTKPSKYSNSPKNWFLPRTLCRGMRVLLATVATDENLPKRLKQDFPDHEVYTVRERGWNGKKNGELMQLLLAEGFQVLMTFDKNLSYQQNFSRYPLTVLVLNAPDNTYLTLQQLVPSLTQTLAHPLPPGAHVISLPA</sequence>
<accession>A0A1G9UZ33</accession>
<dbReference type="Pfam" id="PF04255">
    <property type="entry name" value="DUF433"/>
    <property type="match status" value="1"/>
</dbReference>
<evidence type="ECO:0008006" key="3">
    <source>
        <dbReference type="Google" id="ProtNLM"/>
    </source>
</evidence>
<protein>
    <recommendedName>
        <fullName evidence="3">DUF5615 domain-containing protein</fullName>
    </recommendedName>
</protein>
<name>A0A1G9UZ33_9BACT</name>
<dbReference type="RefSeq" id="WP_245706189.1">
    <property type="nucleotide sequence ID" value="NZ_FNFO01000018.1"/>
</dbReference>
<gene>
    <name evidence="1" type="ORF">SAMN05421823_11840</name>
</gene>
<keyword evidence="2" id="KW-1185">Reference proteome</keyword>
<dbReference type="EMBL" id="FNFO01000018">
    <property type="protein sequence ID" value="SDM65123.1"/>
    <property type="molecule type" value="Genomic_DNA"/>
</dbReference>
<dbReference type="InterPro" id="IPR036388">
    <property type="entry name" value="WH-like_DNA-bd_sf"/>
</dbReference>
<dbReference type="Gene3D" id="1.10.10.10">
    <property type="entry name" value="Winged helix-like DNA-binding domain superfamily/Winged helix DNA-binding domain"/>
    <property type="match status" value="1"/>
</dbReference>
<dbReference type="InterPro" id="IPR009057">
    <property type="entry name" value="Homeodomain-like_sf"/>
</dbReference>
<reference evidence="1 2" key="1">
    <citation type="submission" date="2016-10" db="EMBL/GenBank/DDBJ databases">
        <authorList>
            <person name="de Groot N.N."/>
        </authorList>
    </citation>
    <scope>NUCLEOTIDE SEQUENCE [LARGE SCALE GENOMIC DNA]</scope>
    <source>
        <strain evidence="1 2">DSM 25186</strain>
    </source>
</reference>
<dbReference type="STRING" id="1075417.SAMN05421823_11840"/>
<dbReference type="InterPro" id="IPR007367">
    <property type="entry name" value="DUF433"/>
</dbReference>
<dbReference type="AlphaFoldDB" id="A0A1G9UZ33"/>
<dbReference type="Proteomes" id="UP000198510">
    <property type="component" value="Unassembled WGS sequence"/>
</dbReference>
<proteinExistence type="predicted"/>
<organism evidence="1 2">
    <name type="scientific">Catalinimonas alkaloidigena</name>
    <dbReference type="NCBI Taxonomy" id="1075417"/>
    <lineage>
        <taxon>Bacteria</taxon>
        <taxon>Pseudomonadati</taxon>
        <taxon>Bacteroidota</taxon>
        <taxon>Cytophagia</taxon>
        <taxon>Cytophagales</taxon>
        <taxon>Catalimonadaceae</taxon>
        <taxon>Catalinimonas</taxon>
    </lineage>
</organism>
<dbReference type="SUPFAM" id="SSF46689">
    <property type="entry name" value="Homeodomain-like"/>
    <property type="match status" value="1"/>
</dbReference>